<dbReference type="Proteomes" id="UP000032233">
    <property type="component" value="Unassembled WGS sequence"/>
</dbReference>
<proteinExistence type="predicted"/>
<dbReference type="AlphaFoldDB" id="A0A0D2JB58"/>
<accession>A0A0D2JB58</accession>
<reference evidence="1 2" key="1">
    <citation type="submission" date="2013-11" db="EMBL/GenBank/DDBJ databases">
        <title>Metagenomic analysis of a methanogenic consortium involved in long chain n-alkane degradation.</title>
        <authorList>
            <person name="Davidova I.A."/>
            <person name="Callaghan A.V."/>
            <person name="Wawrik B."/>
            <person name="Pruitt S."/>
            <person name="Marks C."/>
            <person name="Duncan K.E."/>
            <person name="Suflita J.M."/>
        </authorList>
    </citation>
    <scope>NUCLEOTIDE SEQUENCE [LARGE SCALE GENOMIC DNA]</scope>
    <source>
        <strain evidence="1 2">SPR</strain>
    </source>
</reference>
<organism evidence="1 2">
    <name type="scientific">Dethiosulfatarculus sandiegensis</name>
    <dbReference type="NCBI Taxonomy" id="1429043"/>
    <lineage>
        <taxon>Bacteria</taxon>
        <taxon>Pseudomonadati</taxon>
        <taxon>Thermodesulfobacteriota</taxon>
        <taxon>Desulfarculia</taxon>
        <taxon>Desulfarculales</taxon>
        <taxon>Desulfarculaceae</taxon>
        <taxon>Dethiosulfatarculus</taxon>
    </lineage>
</organism>
<dbReference type="PATRIC" id="fig|1429043.3.peg.3547"/>
<gene>
    <name evidence="1" type="ORF">X474_16750</name>
</gene>
<dbReference type="STRING" id="1429043.X474_16750"/>
<protein>
    <submittedName>
        <fullName evidence="1">Uncharacterized protein</fullName>
    </submittedName>
</protein>
<name>A0A0D2JB58_9BACT</name>
<evidence type="ECO:0000313" key="2">
    <source>
        <dbReference type="Proteomes" id="UP000032233"/>
    </source>
</evidence>
<sequence>MPLLYSARREGRAQGVIRKPEDLPSVKKTTFSGEERILKVLPHHGGVSPWGDEESWVQSPQSVIRTGVFLCLAKGKYAG</sequence>
<dbReference type="InParanoid" id="A0A0D2JB58"/>
<dbReference type="EMBL" id="AZAC01000021">
    <property type="protein sequence ID" value="KIX12946.1"/>
    <property type="molecule type" value="Genomic_DNA"/>
</dbReference>
<evidence type="ECO:0000313" key="1">
    <source>
        <dbReference type="EMBL" id="KIX12946.1"/>
    </source>
</evidence>
<comment type="caution">
    <text evidence="1">The sequence shown here is derived from an EMBL/GenBank/DDBJ whole genome shotgun (WGS) entry which is preliminary data.</text>
</comment>
<keyword evidence="2" id="KW-1185">Reference proteome</keyword>